<dbReference type="SUPFAM" id="SSF51338">
    <property type="entry name" value="Composite domain of metallo-dependent hydrolases"/>
    <property type="match status" value="1"/>
</dbReference>
<protein>
    <submittedName>
        <fullName evidence="3">Cytosine/adenosine deaminase</fullName>
    </submittedName>
</protein>
<gene>
    <name evidence="3" type="ORF">SAMN05421753_10939</name>
</gene>
<dbReference type="Pfam" id="PF01979">
    <property type="entry name" value="Amidohydro_1"/>
    <property type="match status" value="1"/>
</dbReference>
<dbReference type="STRING" id="1576369.SAMN05421753_10939"/>
<dbReference type="InterPro" id="IPR011059">
    <property type="entry name" value="Metal-dep_hydrolase_composite"/>
</dbReference>
<evidence type="ECO:0000259" key="2">
    <source>
        <dbReference type="Pfam" id="PF01979"/>
    </source>
</evidence>
<dbReference type="InterPro" id="IPR032466">
    <property type="entry name" value="Metal_Hydrolase"/>
</dbReference>
<proteinExistence type="predicted"/>
<organism evidence="3 4">
    <name type="scientific">Planctomicrobium piriforme</name>
    <dbReference type="NCBI Taxonomy" id="1576369"/>
    <lineage>
        <taxon>Bacteria</taxon>
        <taxon>Pseudomonadati</taxon>
        <taxon>Planctomycetota</taxon>
        <taxon>Planctomycetia</taxon>
        <taxon>Planctomycetales</taxon>
        <taxon>Planctomycetaceae</taxon>
        <taxon>Planctomicrobium</taxon>
    </lineage>
</organism>
<dbReference type="Proteomes" id="UP000199518">
    <property type="component" value="Unassembled WGS sequence"/>
</dbReference>
<evidence type="ECO:0000256" key="1">
    <source>
        <dbReference type="ARBA" id="ARBA00022801"/>
    </source>
</evidence>
<feature type="domain" description="Amidohydrolase-related" evidence="2">
    <location>
        <begin position="48"/>
        <end position="395"/>
    </location>
</feature>
<dbReference type="PANTHER" id="PTHR43794">
    <property type="entry name" value="AMINOHYDROLASE SSNA-RELATED"/>
    <property type="match status" value="1"/>
</dbReference>
<evidence type="ECO:0000313" key="3">
    <source>
        <dbReference type="EMBL" id="SFI44976.1"/>
    </source>
</evidence>
<keyword evidence="4" id="KW-1185">Reference proteome</keyword>
<sequence>MMRLQARWLFPGDGPPIPDAVITISGDRIAAVERGQNTAAIQLGNAAIIPGLINAHTHLEFSDLAEPIEPRREFATWIQNIIAERRGRAVDTAHSVSLGQQESLRTGTTALAEIATSDWIFDNSLRSPQRCLFYREFLGLSAENVAAQLQTARHFLQRAADAGVNNVGLSPHAPYSLHPDLFEGLCSLAKEFRVPVAMHLAESPAELELLSHATGPLVDLFTNMRLWRPGVIPPGTRPLHYLQRLAQLPQALVVHGNFLDGEEIKFLAAHPQLSIVYCPRTHAAMQSGEHPWRRMQQLGIAVLVGTDSRASNPDLSLWNELRLLSSLAPDLPASDLLAMATSLPADTLGWNDLGTLAPGNRADLCVVSLTDSGLADPQQSLFNGKITQVMCGGEWQT</sequence>
<dbReference type="SUPFAM" id="SSF51556">
    <property type="entry name" value="Metallo-dependent hydrolases"/>
    <property type="match status" value="1"/>
</dbReference>
<dbReference type="EMBL" id="FOQD01000009">
    <property type="protein sequence ID" value="SFI44976.1"/>
    <property type="molecule type" value="Genomic_DNA"/>
</dbReference>
<dbReference type="InterPro" id="IPR050287">
    <property type="entry name" value="MTA/SAH_deaminase"/>
</dbReference>
<dbReference type="GO" id="GO:0016810">
    <property type="term" value="F:hydrolase activity, acting on carbon-nitrogen (but not peptide) bonds"/>
    <property type="evidence" value="ECO:0007669"/>
    <property type="project" value="InterPro"/>
</dbReference>
<dbReference type="AlphaFoldDB" id="A0A1I3IAL2"/>
<dbReference type="Gene3D" id="3.20.20.140">
    <property type="entry name" value="Metal-dependent hydrolases"/>
    <property type="match status" value="1"/>
</dbReference>
<accession>A0A1I3IAL2</accession>
<dbReference type="PANTHER" id="PTHR43794:SF11">
    <property type="entry name" value="AMIDOHYDROLASE-RELATED DOMAIN-CONTAINING PROTEIN"/>
    <property type="match status" value="1"/>
</dbReference>
<dbReference type="OrthoDB" id="9807210at2"/>
<name>A0A1I3IAL2_9PLAN</name>
<dbReference type="InterPro" id="IPR006680">
    <property type="entry name" value="Amidohydro-rel"/>
</dbReference>
<keyword evidence="1" id="KW-0378">Hydrolase</keyword>
<dbReference type="Gene3D" id="2.30.40.10">
    <property type="entry name" value="Urease, subunit C, domain 1"/>
    <property type="match status" value="1"/>
</dbReference>
<evidence type="ECO:0000313" key="4">
    <source>
        <dbReference type="Proteomes" id="UP000199518"/>
    </source>
</evidence>
<reference evidence="4" key="1">
    <citation type="submission" date="2016-10" db="EMBL/GenBank/DDBJ databases">
        <authorList>
            <person name="Varghese N."/>
            <person name="Submissions S."/>
        </authorList>
    </citation>
    <scope>NUCLEOTIDE SEQUENCE [LARGE SCALE GENOMIC DNA]</scope>
    <source>
        <strain evidence="4">DSM 26348</strain>
    </source>
</reference>